<proteinExistence type="predicted"/>
<protein>
    <submittedName>
        <fullName evidence="1">Uncharacterized protein</fullName>
    </submittedName>
</protein>
<organism evidence="1 2">
    <name type="scientific">Holothuria leucospilota</name>
    <name type="common">Black long sea cucumber</name>
    <name type="synonym">Mertensiothuria leucospilota</name>
    <dbReference type="NCBI Taxonomy" id="206669"/>
    <lineage>
        <taxon>Eukaryota</taxon>
        <taxon>Metazoa</taxon>
        <taxon>Echinodermata</taxon>
        <taxon>Eleutherozoa</taxon>
        <taxon>Echinozoa</taxon>
        <taxon>Holothuroidea</taxon>
        <taxon>Aspidochirotacea</taxon>
        <taxon>Aspidochirotida</taxon>
        <taxon>Holothuriidae</taxon>
        <taxon>Holothuria</taxon>
    </lineage>
</organism>
<keyword evidence="2" id="KW-1185">Reference proteome</keyword>
<reference evidence="1" key="1">
    <citation type="submission" date="2021-10" db="EMBL/GenBank/DDBJ databases">
        <title>Tropical sea cucumber genome reveals ecological adaptation and Cuvierian tubules defense mechanism.</title>
        <authorList>
            <person name="Chen T."/>
        </authorList>
    </citation>
    <scope>NUCLEOTIDE SEQUENCE</scope>
    <source>
        <strain evidence="1">Nanhai2018</strain>
        <tissue evidence="1">Muscle</tissue>
    </source>
</reference>
<accession>A0A9Q1BK55</accession>
<dbReference type="Proteomes" id="UP001152320">
    <property type="component" value="Chromosome 15"/>
</dbReference>
<dbReference type="EMBL" id="JAIZAY010000015">
    <property type="protein sequence ID" value="KAJ8028135.1"/>
    <property type="molecule type" value="Genomic_DNA"/>
</dbReference>
<sequence length="103" mass="11670">MAPGGGGEYHRGVLIDTIEYAGSPRWRLREDNFSNKNPNFSARYARCIVTPGIVTPVPFHIARKHMSCQPYHETCRQRTLFMWRSKISLVTVLQCVSCGTVSL</sequence>
<evidence type="ECO:0000313" key="2">
    <source>
        <dbReference type="Proteomes" id="UP001152320"/>
    </source>
</evidence>
<gene>
    <name evidence="1" type="ORF">HOLleu_30287</name>
</gene>
<comment type="caution">
    <text evidence="1">The sequence shown here is derived from an EMBL/GenBank/DDBJ whole genome shotgun (WGS) entry which is preliminary data.</text>
</comment>
<name>A0A9Q1BK55_HOLLE</name>
<evidence type="ECO:0000313" key="1">
    <source>
        <dbReference type="EMBL" id="KAJ8028135.1"/>
    </source>
</evidence>
<dbReference type="AlphaFoldDB" id="A0A9Q1BK55"/>